<feature type="region of interest" description="Disordered" evidence="2">
    <location>
        <begin position="402"/>
        <end position="429"/>
    </location>
</feature>
<sequence length="457" mass="52690">MENKSHLPLCILVFRRIIFCGIIGINALYAEPERSCQINAYETSEELKNLWKEFSFLKEPSEKSSLAWDVRADKLFNTLIQNIGHGDVTKFLEKLIKLSPEAKENINVATFPADIEKFFINYYKKILNFPTPSAVTQDRKNKSELEKEKEQIEKKNLNIEAFINYNKILAILYRVASDASSHSYSNTSIFQTSYILNTALRILHNAINPAPLLQYFLETMLNQTDIRVLIKKVVAMPFSEYQNNAQIINNNLVAQHLKCMKKFQLLREQIQEEEDEKLPEGDAPTPEPAKVMEVLFLEGIKKAPLSAAGRKKLIRYLKNKEYKKDIQDKTWLENEPLIKKIIQILDASKSKYDREDYHRSYDSSTSRYRDRGASPISGGHGSRENSRISLQGAGILGFSAESSAKDVDSEEAQKKEEAPKMAITFWERRHPKKSKINAFLQMREKLKNSQQSQKKEE</sequence>
<dbReference type="Proteomes" id="UP000239425">
    <property type="component" value="Unassembled WGS sequence"/>
</dbReference>
<name>A0A2S5R7K1_9PROT</name>
<keyword evidence="4" id="KW-1185">Reference proteome</keyword>
<dbReference type="EMBL" id="PHHC01000119">
    <property type="protein sequence ID" value="PPE03280.1"/>
    <property type="molecule type" value="Genomic_DNA"/>
</dbReference>
<evidence type="ECO:0000313" key="3">
    <source>
        <dbReference type="EMBL" id="PPE03280.1"/>
    </source>
</evidence>
<feature type="compositionally biased region" description="Basic and acidic residues" evidence="2">
    <location>
        <begin position="403"/>
        <end position="419"/>
    </location>
</feature>
<feature type="region of interest" description="Disordered" evidence="2">
    <location>
        <begin position="355"/>
        <end position="386"/>
    </location>
</feature>
<protein>
    <submittedName>
        <fullName evidence="3">Uncharacterized protein</fullName>
    </submittedName>
</protein>
<evidence type="ECO:0000256" key="2">
    <source>
        <dbReference type="SAM" id="MobiDB-lite"/>
    </source>
</evidence>
<organism evidence="3 4">
    <name type="scientific">Holospora curviuscula</name>
    <dbReference type="NCBI Taxonomy" id="1082868"/>
    <lineage>
        <taxon>Bacteria</taxon>
        <taxon>Pseudomonadati</taxon>
        <taxon>Pseudomonadota</taxon>
        <taxon>Alphaproteobacteria</taxon>
        <taxon>Holosporales</taxon>
        <taxon>Holosporaceae</taxon>
        <taxon>Holospora</taxon>
    </lineage>
</organism>
<keyword evidence="1" id="KW-0175">Coiled coil</keyword>
<gene>
    <name evidence="3" type="ORF">HCUR_01274</name>
</gene>
<dbReference type="AlphaFoldDB" id="A0A2S5R7K1"/>
<evidence type="ECO:0000313" key="4">
    <source>
        <dbReference type="Proteomes" id="UP000239425"/>
    </source>
</evidence>
<comment type="caution">
    <text evidence="3">The sequence shown here is derived from an EMBL/GenBank/DDBJ whole genome shotgun (WGS) entry which is preliminary data.</text>
</comment>
<feature type="coiled-coil region" evidence="1">
    <location>
        <begin position="135"/>
        <end position="162"/>
    </location>
</feature>
<proteinExistence type="predicted"/>
<feature type="compositionally biased region" description="Basic and acidic residues" evidence="2">
    <location>
        <begin position="355"/>
        <end position="372"/>
    </location>
</feature>
<accession>A0A2S5R7K1</accession>
<dbReference type="RefSeq" id="WP_104207204.1">
    <property type="nucleotide sequence ID" value="NZ_PHHC01000119.1"/>
</dbReference>
<evidence type="ECO:0000256" key="1">
    <source>
        <dbReference type="SAM" id="Coils"/>
    </source>
</evidence>
<reference evidence="3 4" key="1">
    <citation type="submission" date="2017-11" db="EMBL/GenBank/DDBJ databases">
        <title>Comparative genomic analysis of Holospora spp., intranuclear symbionts of paramecia.</title>
        <authorList>
            <person name="Garushyants S.K."/>
            <person name="Beliavskaya A."/>
            <person name="Malko D.B."/>
            <person name="Logacheva M.D."/>
            <person name="Rautian M.S."/>
            <person name="Gelfand M.S."/>
        </authorList>
    </citation>
    <scope>NUCLEOTIDE SEQUENCE [LARGE SCALE GENOMIC DNA]</scope>
    <source>
        <strain evidence="4">02AZ16</strain>
    </source>
</reference>
<dbReference type="OrthoDB" id="8479065at2"/>